<dbReference type="SUPFAM" id="SSF52161">
    <property type="entry name" value="Ribosomal protein L13"/>
    <property type="match status" value="1"/>
</dbReference>
<dbReference type="Pfam" id="PF00572">
    <property type="entry name" value="Ribosomal_L13"/>
    <property type="match status" value="1"/>
</dbReference>
<comment type="subunit">
    <text evidence="4">Part of the 50S ribosomal subunit.</text>
</comment>
<sequence length="150" mass="17228">MVNITKVTKPLKEKEIIRSWHLIDVSGQVLGRISSKIASLLQGKHKLNYVPYLDCGDYIVVINARKIKVTGKKGLNKNYNRYSGYPGGLKKISFSKLLSEKPEMIISHAVSGMLPKNKLRDRRMTRLFVYANDEHPYRDKFKIQNPKLKA</sequence>
<dbReference type="PANTHER" id="PTHR11545:SF2">
    <property type="entry name" value="LARGE RIBOSOMAL SUBUNIT PROTEIN UL13M"/>
    <property type="match status" value="1"/>
</dbReference>
<dbReference type="GO" id="GO:0017148">
    <property type="term" value="P:negative regulation of translation"/>
    <property type="evidence" value="ECO:0007669"/>
    <property type="project" value="TreeGrafter"/>
</dbReference>
<dbReference type="GO" id="GO:1990904">
    <property type="term" value="C:ribonucleoprotein complex"/>
    <property type="evidence" value="ECO:0007669"/>
    <property type="project" value="UniProtKB-KW"/>
</dbReference>
<dbReference type="Gene3D" id="3.90.1180.10">
    <property type="entry name" value="Ribosomal protein L13"/>
    <property type="match status" value="1"/>
</dbReference>
<keyword evidence="2 4" id="KW-0689">Ribosomal protein</keyword>
<dbReference type="GO" id="GO:0003729">
    <property type="term" value="F:mRNA binding"/>
    <property type="evidence" value="ECO:0007669"/>
    <property type="project" value="TreeGrafter"/>
</dbReference>
<keyword evidence="3 4" id="KW-0687">Ribonucleoprotein</keyword>
<dbReference type="InterPro" id="IPR005823">
    <property type="entry name" value="Ribosomal_uL13_bac-type"/>
</dbReference>
<dbReference type="CDD" id="cd00392">
    <property type="entry name" value="Ribosomal_L13"/>
    <property type="match status" value="1"/>
</dbReference>
<dbReference type="Proteomes" id="UP000229370">
    <property type="component" value="Unassembled WGS sequence"/>
</dbReference>
<proteinExistence type="inferred from homology"/>
<dbReference type="GO" id="GO:0005840">
    <property type="term" value="C:ribosome"/>
    <property type="evidence" value="ECO:0007669"/>
    <property type="project" value="UniProtKB-KW"/>
</dbReference>
<dbReference type="GO" id="GO:0003735">
    <property type="term" value="F:structural constituent of ribosome"/>
    <property type="evidence" value="ECO:0007669"/>
    <property type="project" value="InterPro"/>
</dbReference>
<evidence type="ECO:0000313" key="5">
    <source>
        <dbReference type="EMBL" id="PJC81677.1"/>
    </source>
</evidence>
<dbReference type="PIRSF" id="PIRSF002181">
    <property type="entry name" value="Ribosomal_L13"/>
    <property type="match status" value="1"/>
</dbReference>
<evidence type="ECO:0000313" key="6">
    <source>
        <dbReference type="Proteomes" id="UP000229370"/>
    </source>
</evidence>
<dbReference type="NCBIfam" id="TIGR01066">
    <property type="entry name" value="rplM_bact"/>
    <property type="match status" value="1"/>
</dbReference>
<organism evidence="5 6">
    <name type="scientific">Candidatus Roizmanbacteria bacterium CG_4_8_14_3_um_filter_36_10</name>
    <dbReference type="NCBI Taxonomy" id="1974834"/>
    <lineage>
        <taxon>Bacteria</taxon>
        <taxon>Candidatus Roizmaniibacteriota</taxon>
    </lineage>
</organism>
<dbReference type="InterPro" id="IPR036899">
    <property type="entry name" value="Ribosomal_uL13_sf"/>
</dbReference>
<name>A0A2M8GM91_9BACT</name>
<protein>
    <recommendedName>
        <fullName evidence="4">Large ribosomal subunit protein uL13</fullName>
    </recommendedName>
</protein>
<dbReference type="InterPro" id="IPR005822">
    <property type="entry name" value="Ribosomal_uL13"/>
</dbReference>
<comment type="function">
    <text evidence="4">This protein is one of the early assembly proteins of the 50S ribosomal subunit, although it is not seen to bind rRNA by itself. It is important during the early stages of 50S assembly.</text>
</comment>
<dbReference type="HAMAP" id="MF_01366">
    <property type="entry name" value="Ribosomal_uL13"/>
    <property type="match status" value="1"/>
</dbReference>
<evidence type="ECO:0000256" key="2">
    <source>
        <dbReference type="ARBA" id="ARBA00022980"/>
    </source>
</evidence>
<reference evidence="6" key="1">
    <citation type="submission" date="2017-09" db="EMBL/GenBank/DDBJ databases">
        <title>Depth-based differentiation of microbial function through sediment-hosted aquifers and enrichment of novel symbionts in the deep terrestrial subsurface.</title>
        <authorList>
            <person name="Probst A.J."/>
            <person name="Ladd B."/>
            <person name="Jarett J.K."/>
            <person name="Geller-Mcgrath D.E."/>
            <person name="Sieber C.M.K."/>
            <person name="Emerson J.B."/>
            <person name="Anantharaman K."/>
            <person name="Thomas B.C."/>
            <person name="Malmstrom R."/>
            <person name="Stieglmeier M."/>
            <person name="Klingl A."/>
            <person name="Woyke T."/>
            <person name="Ryan C.M."/>
            <person name="Banfield J.F."/>
        </authorList>
    </citation>
    <scope>NUCLEOTIDE SEQUENCE [LARGE SCALE GENOMIC DNA]</scope>
</reference>
<evidence type="ECO:0000256" key="1">
    <source>
        <dbReference type="ARBA" id="ARBA00006227"/>
    </source>
</evidence>
<accession>A0A2M8GM91</accession>
<evidence type="ECO:0000256" key="4">
    <source>
        <dbReference type="HAMAP-Rule" id="MF_01366"/>
    </source>
</evidence>
<evidence type="ECO:0000256" key="3">
    <source>
        <dbReference type="ARBA" id="ARBA00023274"/>
    </source>
</evidence>
<dbReference type="AlphaFoldDB" id="A0A2M8GM91"/>
<dbReference type="GO" id="GO:0006412">
    <property type="term" value="P:translation"/>
    <property type="evidence" value="ECO:0007669"/>
    <property type="project" value="UniProtKB-UniRule"/>
</dbReference>
<dbReference type="EMBL" id="PFQK01000055">
    <property type="protein sequence ID" value="PJC81677.1"/>
    <property type="molecule type" value="Genomic_DNA"/>
</dbReference>
<comment type="caution">
    <text evidence="5">The sequence shown here is derived from an EMBL/GenBank/DDBJ whole genome shotgun (WGS) entry which is preliminary data.</text>
</comment>
<dbReference type="PANTHER" id="PTHR11545">
    <property type="entry name" value="RIBOSOMAL PROTEIN L13"/>
    <property type="match status" value="1"/>
</dbReference>
<gene>
    <name evidence="4" type="primary">rplM</name>
    <name evidence="5" type="ORF">CO007_03245</name>
</gene>
<comment type="similarity">
    <text evidence="1 4">Belongs to the universal ribosomal protein uL13 family.</text>
</comment>